<dbReference type="SUPFAM" id="SSF46689">
    <property type="entry name" value="Homeodomain-like"/>
    <property type="match status" value="1"/>
</dbReference>
<keyword evidence="8" id="KW-0902">Two-component regulatory system</keyword>
<dbReference type="PANTHER" id="PTHR43547:SF2">
    <property type="entry name" value="HYBRID SIGNAL TRANSDUCTION HISTIDINE KINASE C"/>
    <property type="match status" value="1"/>
</dbReference>
<dbReference type="CDD" id="cd17574">
    <property type="entry name" value="REC_OmpR"/>
    <property type="match status" value="1"/>
</dbReference>
<evidence type="ECO:0000256" key="11">
    <source>
        <dbReference type="PROSITE-ProRule" id="PRU00169"/>
    </source>
</evidence>
<feature type="domain" description="HTH araC/xylS-type" evidence="12">
    <location>
        <begin position="1260"/>
        <end position="1359"/>
    </location>
</feature>
<feature type="domain" description="Response regulatory" evidence="14">
    <location>
        <begin position="1113"/>
        <end position="1228"/>
    </location>
</feature>
<dbReference type="InterPro" id="IPR003594">
    <property type="entry name" value="HATPase_dom"/>
</dbReference>
<dbReference type="SMART" id="SM00387">
    <property type="entry name" value="HATPase_c"/>
    <property type="match status" value="1"/>
</dbReference>
<dbReference type="InterPro" id="IPR001789">
    <property type="entry name" value="Sig_transdc_resp-reg_receiver"/>
</dbReference>
<reference evidence="15 16" key="1">
    <citation type="submission" date="2020-04" db="EMBL/GenBank/DDBJ databases">
        <title>Flammeovirga sp. SR4, a novel species isolated from seawater.</title>
        <authorList>
            <person name="Wang X."/>
        </authorList>
    </citation>
    <scope>NUCLEOTIDE SEQUENCE [LARGE SCALE GENOMIC DNA]</scope>
    <source>
        <strain evidence="15 16">SR4</strain>
    </source>
</reference>
<keyword evidence="10" id="KW-0804">Transcription</keyword>
<dbReference type="Pfam" id="PF00512">
    <property type="entry name" value="HisKA"/>
    <property type="match status" value="1"/>
</dbReference>
<dbReference type="GO" id="GO:0000155">
    <property type="term" value="F:phosphorelay sensor kinase activity"/>
    <property type="evidence" value="ECO:0007669"/>
    <property type="project" value="InterPro"/>
</dbReference>
<dbReference type="Proteomes" id="UP000585050">
    <property type="component" value="Unassembled WGS sequence"/>
</dbReference>
<keyword evidence="5" id="KW-0547">Nucleotide-binding</keyword>
<dbReference type="EC" id="2.7.13.3" evidence="2"/>
<dbReference type="SUPFAM" id="SSF47384">
    <property type="entry name" value="Homodimeric domain of signal transducing histidine kinase"/>
    <property type="match status" value="1"/>
</dbReference>
<evidence type="ECO:0000256" key="9">
    <source>
        <dbReference type="ARBA" id="ARBA00023015"/>
    </source>
</evidence>
<dbReference type="GO" id="GO:0043565">
    <property type="term" value="F:sequence-specific DNA binding"/>
    <property type="evidence" value="ECO:0007669"/>
    <property type="project" value="InterPro"/>
</dbReference>
<evidence type="ECO:0000313" key="16">
    <source>
        <dbReference type="Proteomes" id="UP000585050"/>
    </source>
</evidence>
<dbReference type="RefSeq" id="WP_168882227.1">
    <property type="nucleotide sequence ID" value="NZ_JABAIL010000003.1"/>
</dbReference>
<dbReference type="InterPro" id="IPR009057">
    <property type="entry name" value="Homeodomain-like_sf"/>
</dbReference>
<keyword evidence="3 11" id="KW-0597">Phosphoprotein</keyword>
<name>A0A7X8SJY0_9BACT</name>
<dbReference type="Gene3D" id="2.60.40.10">
    <property type="entry name" value="Immunoglobulins"/>
    <property type="match status" value="1"/>
</dbReference>
<keyword evidence="4" id="KW-0808">Transferase</keyword>
<dbReference type="FunFam" id="1.10.10.60:FF:000284">
    <property type="entry name" value="Two-component system sensor histidine kinase/response regulator"/>
    <property type="match status" value="1"/>
</dbReference>
<comment type="catalytic activity">
    <reaction evidence="1">
        <text>ATP + protein L-histidine = ADP + protein N-phospho-L-histidine.</text>
        <dbReference type="EC" id="2.7.13.3"/>
    </reaction>
</comment>
<accession>A0A7X8SJY0</accession>
<dbReference type="PROSITE" id="PS01124">
    <property type="entry name" value="HTH_ARAC_FAMILY_2"/>
    <property type="match status" value="1"/>
</dbReference>
<dbReference type="InterPro" id="IPR013783">
    <property type="entry name" value="Ig-like_fold"/>
</dbReference>
<dbReference type="Gene3D" id="3.40.50.2300">
    <property type="match status" value="1"/>
</dbReference>
<evidence type="ECO:0000256" key="2">
    <source>
        <dbReference type="ARBA" id="ARBA00012438"/>
    </source>
</evidence>
<dbReference type="Pfam" id="PF12833">
    <property type="entry name" value="HTH_18"/>
    <property type="match status" value="1"/>
</dbReference>
<dbReference type="SMART" id="SM00342">
    <property type="entry name" value="HTH_ARAC"/>
    <property type="match status" value="1"/>
</dbReference>
<dbReference type="SMART" id="SM00448">
    <property type="entry name" value="REC"/>
    <property type="match status" value="1"/>
</dbReference>
<dbReference type="InterPro" id="IPR005467">
    <property type="entry name" value="His_kinase_dom"/>
</dbReference>
<evidence type="ECO:0000256" key="8">
    <source>
        <dbReference type="ARBA" id="ARBA00023012"/>
    </source>
</evidence>
<evidence type="ECO:0000256" key="10">
    <source>
        <dbReference type="ARBA" id="ARBA00023163"/>
    </source>
</evidence>
<evidence type="ECO:0000256" key="5">
    <source>
        <dbReference type="ARBA" id="ARBA00022741"/>
    </source>
</evidence>
<evidence type="ECO:0000256" key="7">
    <source>
        <dbReference type="ARBA" id="ARBA00022840"/>
    </source>
</evidence>
<dbReference type="PROSITE" id="PS50109">
    <property type="entry name" value="HIS_KIN"/>
    <property type="match status" value="1"/>
</dbReference>
<dbReference type="Pfam" id="PF07494">
    <property type="entry name" value="Reg_prop"/>
    <property type="match status" value="4"/>
</dbReference>
<dbReference type="CDD" id="cd00082">
    <property type="entry name" value="HisKA"/>
    <property type="match status" value="1"/>
</dbReference>
<dbReference type="Gene3D" id="3.30.565.10">
    <property type="entry name" value="Histidine kinase-like ATPase, C-terminal domain"/>
    <property type="match status" value="1"/>
</dbReference>
<feature type="modified residue" description="4-aspartylphosphate" evidence="11">
    <location>
        <position position="1161"/>
    </location>
</feature>
<dbReference type="Gene3D" id="1.10.287.130">
    <property type="match status" value="1"/>
</dbReference>
<dbReference type="InterPro" id="IPR036097">
    <property type="entry name" value="HisK_dim/P_sf"/>
</dbReference>
<dbReference type="FunFam" id="1.10.287.130:FF:000045">
    <property type="entry name" value="Two-component system sensor histidine kinase/response regulator"/>
    <property type="match status" value="1"/>
</dbReference>
<dbReference type="PANTHER" id="PTHR43547">
    <property type="entry name" value="TWO-COMPONENT HISTIDINE KINASE"/>
    <property type="match status" value="1"/>
</dbReference>
<dbReference type="Pfam" id="PF07495">
    <property type="entry name" value="Y_Y_Y"/>
    <property type="match status" value="1"/>
</dbReference>
<keyword evidence="9" id="KW-0805">Transcription regulation</keyword>
<dbReference type="SUPFAM" id="SSF55874">
    <property type="entry name" value="ATPase domain of HSP90 chaperone/DNA topoisomerase II/histidine kinase"/>
    <property type="match status" value="1"/>
</dbReference>
<dbReference type="GO" id="GO:0003700">
    <property type="term" value="F:DNA-binding transcription factor activity"/>
    <property type="evidence" value="ECO:0007669"/>
    <property type="project" value="InterPro"/>
</dbReference>
<dbReference type="Gene3D" id="2.130.10.10">
    <property type="entry name" value="YVTN repeat-like/Quinoprotein amine dehydrogenase"/>
    <property type="match status" value="2"/>
</dbReference>
<dbReference type="Gene3D" id="1.10.10.60">
    <property type="entry name" value="Homeodomain-like"/>
    <property type="match status" value="1"/>
</dbReference>
<keyword evidence="6" id="KW-0418">Kinase</keyword>
<evidence type="ECO:0000256" key="3">
    <source>
        <dbReference type="ARBA" id="ARBA00022553"/>
    </source>
</evidence>
<gene>
    <name evidence="15" type="ORF">HGP29_09835</name>
</gene>
<dbReference type="PROSITE" id="PS50110">
    <property type="entry name" value="RESPONSE_REGULATORY"/>
    <property type="match status" value="1"/>
</dbReference>
<dbReference type="InterPro" id="IPR011110">
    <property type="entry name" value="Reg_prop"/>
</dbReference>
<comment type="caution">
    <text evidence="15">The sequence shown here is derived from an EMBL/GenBank/DDBJ whole genome shotgun (WGS) entry which is preliminary data.</text>
</comment>
<dbReference type="InterPro" id="IPR018060">
    <property type="entry name" value="HTH_AraC"/>
</dbReference>
<evidence type="ECO:0000256" key="4">
    <source>
        <dbReference type="ARBA" id="ARBA00022679"/>
    </source>
</evidence>
<dbReference type="InterPro" id="IPR003661">
    <property type="entry name" value="HisK_dim/P_dom"/>
</dbReference>
<evidence type="ECO:0000256" key="1">
    <source>
        <dbReference type="ARBA" id="ARBA00000085"/>
    </source>
</evidence>
<protein>
    <recommendedName>
        <fullName evidence="2">histidine kinase</fullName>
        <ecNumber evidence="2">2.7.13.3</ecNumber>
    </recommendedName>
</protein>
<dbReference type="GO" id="GO:0005524">
    <property type="term" value="F:ATP binding"/>
    <property type="evidence" value="ECO:0007669"/>
    <property type="project" value="UniProtKB-KW"/>
</dbReference>
<dbReference type="Pfam" id="PF02518">
    <property type="entry name" value="HATPase_c"/>
    <property type="match status" value="1"/>
</dbReference>
<evidence type="ECO:0000259" key="14">
    <source>
        <dbReference type="PROSITE" id="PS50110"/>
    </source>
</evidence>
<dbReference type="SUPFAM" id="SSF52172">
    <property type="entry name" value="CheY-like"/>
    <property type="match status" value="1"/>
</dbReference>
<evidence type="ECO:0000259" key="13">
    <source>
        <dbReference type="PROSITE" id="PS50109"/>
    </source>
</evidence>
<proteinExistence type="predicted"/>
<evidence type="ECO:0000256" key="6">
    <source>
        <dbReference type="ARBA" id="ARBA00022777"/>
    </source>
</evidence>
<dbReference type="SUPFAM" id="SSF63829">
    <property type="entry name" value="Calcium-dependent phosphotriesterase"/>
    <property type="match status" value="3"/>
</dbReference>
<dbReference type="SMART" id="SM00388">
    <property type="entry name" value="HisKA"/>
    <property type="match status" value="1"/>
</dbReference>
<keyword evidence="16" id="KW-1185">Reference proteome</keyword>
<dbReference type="PRINTS" id="PR00344">
    <property type="entry name" value="BCTRLSENSOR"/>
</dbReference>
<dbReference type="InterPro" id="IPR036890">
    <property type="entry name" value="HATPase_C_sf"/>
</dbReference>
<feature type="domain" description="Histidine kinase" evidence="13">
    <location>
        <begin position="834"/>
        <end position="1061"/>
    </location>
</feature>
<evidence type="ECO:0000313" key="15">
    <source>
        <dbReference type="EMBL" id="NLR91507.1"/>
    </source>
</evidence>
<dbReference type="EMBL" id="JABAIL010000003">
    <property type="protein sequence ID" value="NLR91507.1"/>
    <property type="molecule type" value="Genomic_DNA"/>
</dbReference>
<dbReference type="InterPro" id="IPR011123">
    <property type="entry name" value="Y_Y_Y"/>
</dbReference>
<dbReference type="Pfam" id="PF00072">
    <property type="entry name" value="Response_reg"/>
    <property type="match status" value="1"/>
</dbReference>
<dbReference type="FunFam" id="3.30.565.10:FF:000037">
    <property type="entry name" value="Hybrid sensor histidine kinase/response regulator"/>
    <property type="match status" value="1"/>
</dbReference>
<dbReference type="InterPro" id="IPR004358">
    <property type="entry name" value="Sig_transdc_His_kin-like_C"/>
</dbReference>
<evidence type="ECO:0000259" key="12">
    <source>
        <dbReference type="PROSITE" id="PS01124"/>
    </source>
</evidence>
<keyword evidence="7" id="KW-0067">ATP-binding</keyword>
<organism evidence="15 16">
    <name type="scientific">Flammeovirga agarivorans</name>
    <dbReference type="NCBI Taxonomy" id="2726742"/>
    <lineage>
        <taxon>Bacteria</taxon>
        <taxon>Pseudomonadati</taxon>
        <taxon>Bacteroidota</taxon>
        <taxon>Cytophagia</taxon>
        <taxon>Cytophagales</taxon>
        <taxon>Flammeovirgaceae</taxon>
        <taxon>Flammeovirga</taxon>
    </lineage>
</organism>
<sequence>MKGLLILLLTCALLLPQSPLFALDRFLEFSHIQLPENITNKKVNCFLEDDYGFMWIGLSDGLVRYDGYKAETILTENIIDLTKDNNGNIWIATFKSLIKFNVATYTFERISLTNEDITFFKVQFLKSGDLYIGTRAGIFILDPKTNESTVIRKIPGLSEGLSDNVVRVLYEDSKGILWVGTQDQLNKYDQKKGTFTHYRLQKRSEQNKKNNLILDIKPFSLEDDSKLYVGTETGFAIFDTTTGEFSKIYKGKTDKTLSNNVIKSITRVNDNEIWLGTGFGLNIYDESKGTFEHLFSDYNNHYSITSNIINVIYNDQKGNIWLGTNNGVDKVSFHNEAFAINTFGYENDLLPKGLPVNTIAEDSIGNIWIGTNFSGLIKYDIKKEEYVYYKTPEILHSNVKELLVDKKGMLWVITPGGLNVINPKTDKIYKYVADKTNPLALQTDYLFKIAMDEEGDIWIGSMLGVYKVIEKGNQKLEFINFRHDPNNRNTIAGDYISDIIFRGADKNPWISNGNGIDYFHLTKGNVVHFKEKENKWLYLKNTFIGNDLKMWGFTPKDIVTFNDKSKHFEIVYTHPHTILSLFVDEKGDFWFTTKNKLNKYTPSTKELVSFGFANTGIRTYKAGDVVQLKNRIYFNSYDGFLSFDPNGLNNESTFNKVRFTSFKVDNHEIDTHQKLNERVLYTKDLNDVEKINLDYEENTFSIYFSSLDYQDISAHQYMFKLEGWEDKWQVIDGSRDFVSYIKVKPGNYTFKIKASDNFGKFGEEYASLQLTIESPIWATWYAKVFYFIVLGILFYFAKRITVSNVKVQNKLELEKIEREKSEEINQMKIKFFTNISHELRTPLTLISSPLEELESLEVDPQKSKLLNIIKRNTERLSRLVNQVLDLRKIDQGGEKLLIEEYDIVSLTRNITHDFMDATIKRNIDLNFRTQETERVIWFDLEKIEKVIYNLISNAIKFTPDNGKIEVKVDVVEAEHPVKQLPPMDYQRIRVMDSGIGIPKEIQSQIFNRFTNIKTENYLGQQGTGIGLSLVHDYVKMHGGWVSVESEEKHGAEFTLYIPLDKKHLEDYEEKEIDEVETSTEVENNTNQSEVDVDHEDFEDEEAIEEQNKDGRPSILVVEDDEDMRQFLIHCLEEQFNVTSAANGKEGWLVAKKTMPDMILTDWMMPEMTGIELCNKVKANVLTNHIPVIILTAKGGIESKMEGIEKGADDYIAKPFNVEYLRLRVGKIITQREHLKKSIKREIDIQPEEVKLPSFEEKFLNEVMQEIEKNMDNSDFNVKMLGENIGMGQTNLYRKIKSMTGMTANEFIRNVRLKRAGQLLKQGDYNVSDVMYMVGFSHRSYFSKSFKEVFGVTPKEFTKKEAVD</sequence>
<dbReference type="InterPro" id="IPR015943">
    <property type="entry name" value="WD40/YVTN_repeat-like_dom_sf"/>
</dbReference>
<dbReference type="InterPro" id="IPR011006">
    <property type="entry name" value="CheY-like_superfamily"/>
</dbReference>